<dbReference type="Gene3D" id="3.40.50.2300">
    <property type="match status" value="2"/>
</dbReference>
<feature type="domain" description="HTH lacI-type" evidence="4">
    <location>
        <begin position="17"/>
        <end position="71"/>
    </location>
</feature>
<dbReference type="PANTHER" id="PTHR30146">
    <property type="entry name" value="LACI-RELATED TRANSCRIPTIONAL REPRESSOR"/>
    <property type="match status" value="1"/>
</dbReference>
<keyword evidence="1" id="KW-0805">Transcription regulation</keyword>
<evidence type="ECO:0000256" key="3">
    <source>
        <dbReference type="ARBA" id="ARBA00023163"/>
    </source>
</evidence>
<evidence type="ECO:0000259" key="4">
    <source>
        <dbReference type="PROSITE" id="PS50932"/>
    </source>
</evidence>
<dbReference type="GO" id="GO:0000976">
    <property type="term" value="F:transcription cis-regulatory region binding"/>
    <property type="evidence" value="ECO:0007669"/>
    <property type="project" value="TreeGrafter"/>
</dbReference>
<dbReference type="Pfam" id="PF00356">
    <property type="entry name" value="LacI"/>
    <property type="match status" value="1"/>
</dbReference>
<evidence type="ECO:0000313" key="5">
    <source>
        <dbReference type="EMBL" id="PUE58500.1"/>
    </source>
</evidence>
<dbReference type="Proteomes" id="UP000251341">
    <property type="component" value="Unassembled WGS sequence"/>
</dbReference>
<evidence type="ECO:0000256" key="1">
    <source>
        <dbReference type="ARBA" id="ARBA00023015"/>
    </source>
</evidence>
<keyword evidence="2" id="KW-0238">DNA-binding</keyword>
<comment type="caution">
    <text evidence="5">The sequence shown here is derived from an EMBL/GenBank/DDBJ whole genome shotgun (WGS) entry which is preliminary data.</text>
</comment>
<keyword evidence="3" id="KW-0804">Transcription</keyword>
<name>A0A315EKS5_9BURK</name>
<gene>
    <name evidence="5" type="ORF">B9Z44_02135</name>
</gene>
<dbReference type="SMART" id="SM00354">
    <property type="entry name" value="HTH_LACI"/>
    <property type="match status" value="1"/>
</dbReference>
<dbReference type="CDD" id="cd01392">
    <property type="entry name" value="HTH_LacI"/>
    <property type="match status" value="1"/>
</dbReference>
<evidence type="ECO:0000313" key="6">
    <source>
        <dbReference type="Proteomes" id="UP000251341"/>
    </source>
</evidence>
<proteinExistence type="predicted"/>
<reference evidence="5 6" key="1">
    <citation type="submission" date="2017-04" db="EMBL/GenBank/DDBJ databases">
        <title>Unexpected and diverse lifestyles within the genus Limnohabitans.</title>
        <authorList>
            <person name="Kasalicky V."/>
            <person name="Mehrshad M."/>
            <person name="Andrei S.-A."/>
            <person name="Salcher M."/>
            <person name="Kratochvilova H."/>
            <person name="Simek K."/>
            <person name="Ghai R."/>
        </authorList>
    </citation>
    <scope>NUCLEOTIDE SEQUENCE [LARGE SCALE GENOMIC DNA]</scope>
    <source>
        <strain evidence="5 6">MWH-C5</strain>
    </source>
</reference>
<dbReference type="SUPFAM" id="SSF47413">
    <property type="entry name" value="lambda repressor-like DNA-binding domains"/>
    <property type="match status" value="1"/>
</dbReference>
<dbReference type="AlphaFoldDB" id="A0A315EKS5"/>
<protein>
    <submittedName>
        <fullName evidence="5">GntR family transcriptional regulator</fullName>
    </submittedName>
</protein>
<dbReference type="InterPro" id="IPR000843">
    <property type="entry name" value="HTH_LacI"/>
</dbReference>
<evidence type="ECO:0000256" key="2">
    <source>
        <dbReference type="ARBA" id="ARBA00023125"/>
    </source>
</evidence>
<dbReference type="GO" id="GO:0003700">
    <property type="term" value="F:DNA-binding transcription factor activity"/>
    <property type="evidence" value="ECO:0007669"/>
    <property type="project" value="TreeGrafter"/>
</dbReference>
<dbReference type="RefSeq" id="WP_108401580.1">
    <property type="nucleotide sequence ID" value="NZ_NESP01000001.1"/>
</dbReference>
<keyword evidence="6" id="KW-1185">Reference proteome</keyword>
<dbReference type="InterPro" id="IPR010982">
    <property type="entry name" value="Lambda_DNA-bd_dom_sf"/>
</dbReference>
<dbReference type="SUPFAM" id="SSF53822">
    <property type="entry name" value="Periplasmic binding protein-like I"/>
    <property type="match status" value="1"/>
</dbReference>
<accession>A0A315EKS5</accession>
<organism evidence="5 6">
    <name type="scientific">Limnohabitans curvus</name>
    <dbReference type="NCBI Taxonomy" id="323423"/>
    <lineage>
        <taxon>Bacteria</taxon>
        <taxon>Pseudomonadati</taxon>
        <taxon>Pseudomonadota</taxon>
        <taxon>Betaproteobacteria</taxon>
        <taxon>Burkholderiales</taxon>
        <taxon>Comamonadaceae</taxon>
        <taxon>Limnohabitans</taxon>
    </lineage>
</organism>
<dbReference type="PANTHER" id="PTHR30146:SF33">
    <property type="entry name" value="TRANSCRIPTIONAL REGULATOR"/>
    <property type="match status" value="1"/>
</dbReference>
<dbReference type="EMBL" id="NESP01000001">
    <property type="protein sequence ID" value="PUE58500.1"/>
    <property type="molecule type" value="Genomic_DNA"/>
</dbReference>
<dbReference type="PROSITE" id="PS50932">
    <property type="entry name" value="HTH_LACI_2"/>
    <property type="match status" value="1"/>
</dbReference>
<dbReference type="Gene3D" id="1.10.260.40">
    <property type="entry name" value="lambda repressor-like DNA-binding domains"/>
    <property type="match status" value="1"/>
</dbReference>
<dbReference type="InterPro" id="IPR046335">
    <property type="entry name" value="LacI/GalR-like_sensor"/>
</dbReference>
<dbReference type="Pfam" id="PF13377">
    <property type="entry name" value="Peripla_BP_3"/>
    <property type="match status" value="1"/>
</dbReference>
<dbReference type="CDD" id="cd01575">
    <property type="entry name" value="PBP1_GntR"/>
    <property type="match status" value="1"/>
</dbReference>
<sequence>MTDKEQPKRSRRSSGAITLRDVAMLAGVAPITASRAINTPNQVSPDVLRKVQEAVQRTGYVPNRMAGGLASSRSRLIAAVVPSTVVSVFMETIESLNGTLFDAGYQLMLGQSGYSAEREELLLEAIIGRRPDGIFITGILPPGKARTRLLASGIPVVETWDLTPTPIDMLIGFSHSDIGREVAQFLIRKGYTKFAIVRAEDERADRRTVAFQETVAQLGLPPVFVANVGASRSLKSGREAMARILAEAPDSQAVFCSSDLLALGVMTEARARGLTVPDDIAVMGFGDVPFVADMVPALTTVRINGGQIGTLAARFLMDRAEGRTVDPRIVDVGFSIIERDSTALAKTLT</sequence>
<dbReference type="InterPro" id="IPR028082">
    <property type="entry name" value="Peripla_BP_I"/>
</dbReference>